<comment type="subcellular location">
    <subcellularLocation>
        <location evidence="1">Cytoplasm</location>
    </subcellularLocation>
</comment>
<accession>A0A7S4EDB5</accession>
<dbReference type="InterPro" id="IPR043129">
    <property type="entry name" value="ATPase_NBD"/>
</dbReference>
<dbReference type="Pfam" id="PF00022">
    <property type="entry name" value="Actin"/>
    <property type="match status" value="1"/>
</dbReference>
<evidence type="ECO:0000256" key="1">
    <source>
        <dbReference type="ARBA" id="ARBA00004496"/>
    </source>
</evidence>
<evidence type="ECO:0000256" key="3">
    <source>
        <dbReference type="ARBA" id="ARBA00022490"/>
    </source>
</evidence>
<dbReference type="OrthoDB" id="6220758at2759"/>
<evidence type="ECO:0000313" key="6">
    <source>
        <dbReference type="EMBL" id="CAH0374326.1"/>
    </source>
</evidence>
<reference evidence="5" key="1">
    <citation type="submission" date="2021-01" db="EMBL/GenBank/DDBJ databases">
        <authorList>
            <person name="Corre E."/>
            <person name="Pelletier E."/>
            <person name="Niang G."/>
            <person name="Scheremetjew M."/>
            <person name="Finn R."/>
            <person name="Kale V."/>
            <person name="Holt S."/>
            <person name="Cochrane G."/>
            <person name="Meng A."/>
            <person name="Brown T."/>
            <person name="Cohen L."/>
        </authorList>
    </citation>
    <scope>NUCLEOTIDE SEQUENCE</scope>
    <source>
        <strain evidence="5">CCMP1756</strain>
    </source>
</reference>
<proteinExistence type="inferred from homology"/>
<organism evidence="5">
    <name type="scientific">Pelagomonas calceolata</name>
    <dbReference type="NCBI Taxonomy" id="35677"/>
    <lineage>
        <taxon>Eukaryota</taxon>
        <taxon>Sar</taxon>
        <taxon>Stramenopiles</taxon>
        <taxon>Ochrophyta</taxon>
        <taxon>Pelagophyceae</taxon>
        <taxon>Pelagomonadales</taxon>
        <taxon>Pelagomonadaceae</taxon>
        <taxon>Pelagomonas</taxon>
    </lineage>
</organism>
<evidence type="ECO:0000313" key="7">
    <source>
        <dbReference type="Proteomes" id="UP000789595"/>
    </source>
</evidence>
<keyword evidence="7" id="KW-1185">Reference proteome</keyword>
<dbReference type="FunFam" id="3.90.640.10:FF:000014">
    <property type="entry name" value="Putative actin-related protein 6"/>
    <property type="match status" value="1"/>
</dbReference>
<feature type="non-terminal residue" evidence="5">
    <location>
        <position position="441"/>
    </location>
</feature>
<sequence>MDPPAVVIDAGTYEVRAGLAGDDAPRYRAPNCTARPKQQLQVLVADEIYTIKNHAQLEFSRPLERGVLVHAGAQRDVFERCFSKVQCTPRDSRIVVTECAVNPPSARKACDEILFEDFGFLGRMRLPSAVCAAAKSKEILEDRERHLATQHGGKPAEKRLPYNHDCVLICDMGHSASTATPVLSGGAHDYAVRRSDVGGQLVTGYLRDLISYRQMEVFDETATIDKLKRDLCYVAQDFDSELAKCDGTTKEHGTASDVYAEFVLPDYHTIDAGYARLDTRHPAYNPEERRRRTRPDTSPQFLRVESERFCGPELHFSPQDIGLKQCGLTELVADSILKCPHAMRPNLSAQVMLVGGGARCPGLRERLQRELRPLMLEPYDVEVVAPREPELTVFQGAAMLARDNEGQYLSKLDWEEYGADRCLVGFGRPENGSSYDAMDVG</sequence>
<dbReference type="Gene3D" id="3.90.640.10">
    <property type="entry name" value="Actin, Chain A, domain 4"/>
    <property type="match status" value="1"/>
</dbReference>
<evidence type="ECO:0008006" key="8">
    <source>
        <dbReference type="Google" id="ProtNLM"/>
    </source>
</evidence>
<dbReference type="InterPro" id="IPR004000">
    <property type="entry name" value="Actin"/>
</dbReference>
<dbReference type="PANTHER" id="PTHR11937">
    <property type="entry name" value="ACTIN"/>
    <property type="match status" value="1"/>
</dbReference>
<dbReference type="GO" id="GO:0005737">
    <property type="term" value="C:cytoplasm"/>
    <property type="evidence" value="ECO:0007669"/>
    <property type="project" value="UniProtKB-SubCell"/>
</dbReference>
<dbReference type="AlphaFoldDB" id="A0A7S4EDB5"/>
<evidence type="ECO:0000256" key="2">
    <source>
        <dbReference type="ARBA" id="ARBA00005665"/>
    </source>
</evidence>
<gene>
    <name evidence="5" type="ORF">PCAL00307_LOCUS21276</name>
    <name evidence="6" type="ORF">PECAL_4P15990</name>
</gene>
<reference evidence="6" key="2">
    <citation type="submission" date="2021-11" db="EMBL/GenBank/DDBJ databases">
        <authorList>
            <consortium name="Genoscope - CEA"/>
            <person name="William W."/>
        </authorList>
    </citation>
    <scope>NUCLEOTIDE SEQUENCE</scope>
</reference>
<dbReference type="GO" id="GO:0005634">
    <property type="term" value="C:nucleus"/>
    <property type="evidence" value="ECO:0007669"/>
    <property type="project" value="UniProtKB-ARBA"/>
</dbReference>
<dbReference type="SUPFAM" id="SSF53067">
    <property type="entry name" value="Actin-like ATPase domain"/>
    <property type="match status" value="2"/>
</dbReference>
<evidence type="ECO:0000256" key="4">
    <source>
        <dbReference type="ARBA" id="ARBA00049360"/>
    </source>
</evidence>
<dbReference type="SMART" id="SM00268">
    <property type="entry name" value="ACTIN"/>
    <property type="match status" value="1"/>
</dbReference>
<keyword evidence="3" id="KW-0963">Cytoplasm</keyword>
<comment type="similarity">
    <text evidence="2">Belongs to the actin family. ARP6 subfamily.</text>
</comment>
<name>A0A7S4EDB5_9STRA</name>
<protein>
    <recommendedName>
        <fullName evidence="8">Actin-related protein 6</fullName>
    </recommendedName>
</protein>
<dbReference type="Proteomes" id="UP000789595">
    <property type="component" value="Unassembled WGS sequence"/>
</dbReference>
<dbReference type="Gene3D" id="3.30.420.40">
    <property type="match status" value="2"/>
</dbReference>
<evidence type="ECO:0000313" key="5">
    <source>
        <dbReference type="EMBL" id="CAE0705826.1"/>
    </source>
</evidence>
<dbReference type="EMBL" id="CAKKNE010000004">
    <property type="protein sequence ID" value="CAH0374326.1"/>
    <property type="molecule type" value="Genomic_DNA"/>
</dbReference>
<dbReference type="EMBL" id="HBIW01024668">
    <property type="protein sequence ID" value="CAE0705826.1"/>
    <property type="molecule type" value="Transcribed_RNA"/>
</dbReference>
<comment type="catalytic activity">
    <reaction evidence="4">
        <text>ATP + H2O = ADP + phosphate + H(+)</text>
        <dbReference type="Rhea" id="RHEA:13065"/>
        <dbReference type="ChEBI" id="CHEBI:15377"/>
        <dbReference type="ChEBI" id="CHEBI:15378"/>
        <dbReference type="ChEBI" id="CHEBI:30616"/>
        <dbReference type="ChEBI" id="CHEBI:43474"/>
        <dbReference type="ChEBI" id="CHEBI:456216"/>
    </reaction>
</comment>